<dbReference type="OrthoDB" id="205166at2759"/>
<feature type="region of interest" description="Disordered" evidence="4">
    <location>
        <begin position="202"/>
        <end position="351"/>
    </location>
</feature>
<sequence length="351" mass="39164">MASQAHKNITPLNVPPIPPEEEEAIIHARATNDERPLRRLIKKYHTFTSLARASPLPPAAGEGMSKDDARQAFLVELSSFRLLMQKNVLMQDVEERQVKEYEQERERIENKHDETRQEVVNLKKGLEDAQIFRRRKIEYDVVAEKINTLPSRAELEESISSLETEIESIQEDQKATKLAMENRRTVFDTLVRELNMLRLMGRDNTPVPSRPLTPAFPDTAGPGTPLLLDDATSRDPTASATTSSTSPLNPAVRSFEPRLEITPPSKPGLGGLSSALGVDIRIKEEGEEGEEEGEEREGPPRDDVEMGEVPEEGESFLSVSGLIPRGKRPREELEEGEASDGSSDLTELPEE</sequence>
<evidence type="ECO:0000256" key="4">
    <source>
        <dbReference type="SAM" id="MobiDB-lite"/>
    </source>
</evidence>
<protein>
    <submittedName>
        <fullName evidence="5">Uncharacterized protein</fullName>
    </submittedName>
</protein>
<dbReference type="FunCoup" id="A0A067MI13">
    <property type="interactions" value="46"/>
</dbReference>
<keyword evidence="3" id="KW-0175">Coiled coil</keyword>
<dbReference type="InterPro" id="IPR008501">
    <property type="entry name" value="THOC7/Mft1"/>
</dbReference>
<evidence type="ECO:0000256" key="3">
    <source>
        <dbReference type="SAM" id="Coils"/>
    </source>
</evidence>
<evidence type="ECO:0000313" key="6">
    <source>
        <dbReference type="Proteomes" id="UP000027195"/>
    </source>
</evidence>
<evidence type="ECO:0000256" key="2">
    <source>
        <dbReference type="ARBA" id="ARBA00023242"/>
    </source>
</evidence>
<dbReference type="STRING" id="930990.A0A067MI13"/>
<dbReference type="EMBL" id="KL198032">
    <property type="protein sequence ID" value="KDQ15398.1"/>
    <property type="molecule type" value="Genomic_DNA"/>
</dbReference>
<feature type="coiled-coil region" evidence="3">
    <location>
        <begin position="91"/>
        <end position="125"/>
    </location>
</feature>
<dbReference type="AlphaFoldDB" id="A0A067MI13"/>
<proteinExistence type="predicted"/>
<feature type="compositionally biased region" description="Low complexity" evidence="4">
    <location>
        <begin position="234"/>
        <end position="247"/>
    </location>
</feature>
<keyword evidence="6" id="KW-1185">Reference proteome</keyword>
<dbReference type="Proteomes" id="UP000027195">
    <property type="component" value="Unassembled WGS sequence"/>
</dbReference>
<dbReference type="GO" id="GO:0000445">
    <property type="term" value="C:THO complex part of transcription export complex"/>
    <property type="evidence" value="ECO:0007669"/>
    <property type="project" value="InterPro"/>
</dbReference>
<gene>
    <name evidence="5" type="ORF">BOTBODRAFT_31720</name>
</gene>
<accession>A0A067MI13</accession>
<reference evidence="6" key="1">
    <citation type="journal article" date="2014" name="Proc. Natl. Acad. Sci. U.S.A.">
        <title>Extensive sampling of basidiomycete genomes demonstrates inadequacy of the white-rot/brown-rot paradigm for wood decay fungi.</title>
        <authorList>
            <person name="Riley R."/>
            <person name="Salamov A.A."/>
            <person name="Brown D.W."/>
            <person name="Nagy L.G."/>
            <person name="Floudas D."/>
            <person name="Held B.W."/>
            <person name="Levasseur A."/>
            <person name="Lombard V."/>
            <person name="Morin E."/>
            <person name="Otillar R."/>
            <person name="Lindquist E.A."/>
            <person name="Sun H."/>
            <person name="LaButti K.M."/>
            <person name="Schmutz J."/>
            <person name="Jabbour D."/>
            <person name="Luo H."/>
            <person name="Baker S.E."/>
            <person name="Pisabarro A.G."/>
            <person name="Walton J.D."/>
            <person name="Blanchette R.A."/>
            <person name="Henrissat B."/>
            <person name="Martin F."/>
            <person name="Cullen D."/>
            <person name="Hibbett D.S."/>
            <person name="Grigoriev I.V."/>
        </authorList>
    </citation>
    <scope>NUCLEOTIDE SEQUENCE [LARGE SCALE GENOMIC DNA]</scope>
    <source>
        <strain evidence="6">FD-172 SS1</strain>
    </source>
</reference>
<name>A0A067MI13_BOTB1</name>
<keyword evidence="2" id="KW-0539">Nucleus</keyword>
<feature type="compositionally biased region" description="Acidic residues" evidence="4">
    <location>
        <begin position="305"/>
        <end position="314"/>
    </location>
</feature>
<evidence type="ECO:0000256" key="1">
    <source>
        <dbReference type="ARBA" id="ARBA00004123"/>
    </source>
</evidence>
<dbReference type="GO" id="GO:0006397">
    <property type="term" value="P:mRNA processing"/>
    <property type="evidence" value="ECO:0007669"/>
    <property type="project" value="InterPro"/>
</dbReference>
<dbReference type="HOGENOM" id="CLU_769462_0_0_1"/>
<organism evidence="5 6">
    <name type="scientific">Botryobasidium botryosum (strain FD-172 SS1)</name>
    <dbReference type="NCBI Taxonomy" id="930990"/>
    <lineage>
        <taxon>Eukaryota</taxon>
        <taxon>Fungi</taxon>
        <taxon>Dikarya</taxon>
        <taxon>Basidiomycota</taxon>
        <taxon>Agaricomycotina</taxon>
        <taxon>Agaricomycetes</taxon>
        <taxon>Cantharellales</taxon>
        <taxon>Botryobasidiaceae</taxon>
        <taxon>Botryobasidium</taxon>
    </lineage>
</organism>
<comment type="subcellular location">
    <subcellularLocation>
        <location evidence="1">Nucleus</location>
    </subcellularLocation>
</comment>
<feature type="compositionally biased region" description="Acidic residues" evidence="4">
    <location>
        <begin position="285"/>
        <end position="295"/>
    </location>
</feature>
<evidence type="ECO:0000313" key="5">
    <source>
        <dbReference type="EMBL" id="KDQ15398.1"/>
    </source>
</evidence>
<dbReference type="InParanoid" id="A0A067MI13"/>
<dbReference type="Pfam" id="PF05615">
    <property type="entry name" value="THOC7"/>
    <property type="match status" value="1"/>
</dbReference>